<dbReference type="SUPFAM" id="SSF54695">
    <property type="entry name" value="POZ domain"/>
    <property type="match status" value="1"/>
</dbReference>
<dbReference type="PANTHER" id="PTHR47843">
    <property type="entry name" value="BTB DOMAIN-CONTAINING PROTEIN-RELATED"/>
    <property type="match status" value="1"/>
</dbReference>
<comment type="caution">
    <text evidence="2">The sequence shown here is derived from an EMBL/GenBank/DDBJ whole genome shotgun (WGS) entry which is preliminary data.</text>
</comment>
<reference evidence="2" key="1">
    <citation type="submission" date="2021-02" db="EMBL/GenBank/DDBJ databases">
        <title>Genome sequence Cadophora malorum strain M34.</title>
        <authorList>
            <person name="Stefanovic E."/>
            <person name="Vu D."/>
            <person name="Scully C."/>
            <person name="Dijksterhuis J."/>
            <person name="Roader J."/>
            <person name="Houbraken J."/>
        </authorList>
    </citation>
    <scope>NUCLEOTIDE SEQUENCE</scope>
    <source>
        <strain evidence="2">M34</strain>
    </source>
</reference>
<dbReference type="InterPro" id="IPR011333">
    <property type="entry name" value="SKP1/BTB/POZ_sf"/>
</dbReference>
<evidence type="ECO:0000313" key="3">
    <source>
        <dbReference type="Proteomes" id="UP000664132"/>
    </source>
</evidence>
<accession>A0A8H8BV19</accession>
<gene>
    <name evidence="2" type="ORF">IFR04_002082</name>
</gene>
<name>A0A8H8BV19_9HELO</name>
<dbReference type="Proteomes" id="UP000664132">
    <property type="component" value="Unassembled WGS sequence"/>
</dbReference>
<dbReference type="PROSITE" id="PS50097">
    <property type="entry name" value="BTB"/>
    <property type="match status" value="1"/>
</dbReference>
<dbReference type="SMART" id="SM00225">
    <property type="entry name" value="BTB"/>
    <property type="match status" value="1"/>
</dbReference>
<organism evidence="2 3">
    <name type="scientific">Cadophora malorum</name>
    <dbReference type="NCBI Taxonomy" id="108018"/>
    <lineage>
        <taxon>Eukaryota</taxon>
        <taxon>Fungi</taxon>
        <taxon>Dikarya</taxon>
        <taxon>Ascomycota</taxon>
        <taxon>Pezizomycotina</taxon>
        <taxon>Leotiomycetes</taxon>
        <taxon>Helotiales</taxon>
        <taxon>Ploettnerulaceae</taxon>
        <taxon>Cadophora</taxon>
    </lineage>
</organism>
<evidence type="ECO:0000313" key="2">
    <source>
        <dbReference type="EMBL" id="KAG4424734.1"/>
    </source>
</evidence>
<dbReference type="CDD" id="cd18186">
    <property type="entry name" value="BTB_POZ_ZBTB_KLHL-like"/>
    <property type="match status" value="1"/>
</dbReference>
<dbReference type="OrthoDB" id="6359816at2759"/>
<dbReference type="EMBL" id="JAFJYH010000017">
    <property type="protein sequence ID" value="KAG4424734.1"/>
    <property type="molecule type" value="Genomic_DNA"/>
</dbReference>
<protein>
    <recommendedName>
        <fullName evidence="1">BTB domain-containing protein</fullName>
    </recommendedName>
</protein>
<evidence type="ECO:0000259" key="1">
    <source>
        <dbReference type="PROSITE" id="PS50097"/>
    </source>
</evidence>
<feature type="domain" description="BTB" evidence="1">
    <location>
        <begin position="17"/>
        <end position="85"/>
    </location>
</feature>
<dbReference type="InterPro" id="IPR000210">
    <property type="entry name" value="BTB/POZ_dom"/>
</dbReference>
<proteinExistence type="predicted"/>
<sequence>MASSKVVDLNLETLGTEIVTIHVGPKRKAFSLHKKLLCSRSAYFNKAFNGGFKETEGTIYLPEDDPTAFDALVVFIYQNSLPLFPSKQFPANIEGCDCYADVLERIIFFADKLCINELANKSMDLMQDLEMEYSRLVNPERIANVYKRTGPKSKFRLYCTATRCYDLRIYESERMERVKKLAIEVPEFGADMLEFNSQYGPRIFGKTKFDPGIRDGEAGLGRCFFHTHYPGEICHLTAELSET</sequence>
<dbReference type="PANTHER" id="PTHR47843:SF7">
    <property type="entry name" value="BTB DOMAIN-CONTAINING PROTEIN"/>
    <property type="match status" value="1"/>
</dbReference>
<dbReference type="Pfam" id="PF00651">
    <property type="entry name" value="BTB"/>
    <property type="match status" value="1"/>
</dbReference>
<dbReference type="AlphaFoldDB" id="A0A8H8BV19"/>
<dbReference type="Gene3D" id="3.30.710.10">
    <property type="entry name" value="Potassium Channel Kv1.1, Chain A"/>
    <property type="match status" value="1"/>
</dbReference>
<keyword evidence="3" id="KW-1185">Reference proteome</keyword>